<dbReference type="InParanoid" id="Q6BUZ8"/>
<dbReference type="EMBL" id="CR382135">
    <property type="protein sequence ID" value="CAG86029.2"/>
    <property type="molecule type" value="Genomic_DNA"/>
</dbReference>
<sequence>MNINTKYYAAYIGDLAMYTSYNIDFYNLDDSEIKCIKHGILVNTEFACFIRKEYSGRDKYNFIKHWVSRIICFDQIKEPEMRVFKPFYLWITPVPKSNTFKSLLNNYSHLKYNVGKALIMYADDYNKFNKIYFEYDFEPELELFKSAALTCNEEVYNDQLEKAKKLGYFYIYLDMENEIVLEKPNKIDYKNINVELSFDISIYDFLKVDFITNNVNLPEFDSKRLEIFKEDYEEYENFDC</sequence>
<reference evidence="1 2" key="1">
    <citation type="journal article" date="2004" name="Nature">
        <title>Genome evolution in yeasts.</title>
        <authorList>
            <consortium name="Genolevures"/>
            <person name="Dujon B."/>
            <person name="Sherman D."/>
            <person name="Fischer G."/>
            <person name="Durrens P."/>
            <person name="Casaregola S."/>
            <person name="Lafontaine I."/>
            <person name="de Montigny J."/>
            <person name="Marck C."/>
            <person name="Neuveglise C."/>
            <person name="Talla E."/>
            <person name="Goffard N."/>
            <person name="Frangeul L."/>
            <person name="Aigle M."/>
            <person name="Anthouard V."/>
            <person name="Babour A."/>
            <person name="Barbe V."/>
            <person name="Barnay S."/>
            <person name="Blanchin S."/>
            <person name="Beckerich J.M."/>
            <person name="Beyne E."/>
            <person name="Bleykasten C."/>
            <person name="Boisrame A."/>
            <person name="Boyer J."/>
            <person name="Cattolico L."/>
            <person name="Confanioleri F."/>
            <person name="de Daruvar A."/>
            <person name="Despons L."/>
            <person name="Fabre E."/>
            <person name="Fairhead C."/>
            <person name="Ferry-Dumazet H."/>
            <person name="Groppi A."/>
            <person name="Hantraye F."/>
            <person name="Hennequin C."/>
            <person name="Jauniaux N."/>
            <person name="Joyet P."/>
            <person name="Kachouri R."/>
            <person name="Kerrest A."/>
            <person name="Koszul R."/>
            <person name="Lemaire M."/>
            <person name="Lesur I."/>
            <person name="Ma L."/>
            <person name="Muller H."/>
            <person name="Nicaud J.M."/>
            <person name="Nikolski M."/>
            <person name="Oztas S."/>
            <person name="Ozier-Kalogeropoulos O."/>
            <person name="Pellenz S."/>
            <person name="Potier S."/>
            <person name="Richard G.F."/>
            <person name="Straub M.L."/>
            <person name="Suleau A."/>
            <person name="Swennene D."/>
            <person name="Tekaia F."/>
            <person name="Wesolowski-Louvel M."/>
            <person name="Westhof E."/>
            <person name="Wirth B."/>
            <person name="Zeniou-Meyer M."/>
            <person name="Zivanovic I."/>
            <person name="Bolotin-Fukuhara M."/>
            <person name="Thierry A."/>
            <person name="Bouchier C."/>
            <person name="Caudron B."/>
            <person name="Scarpelli C."/>
            <person name="Gaillardin C."/>
            <person name="Weissenbach J."/>
            <person name="Wincker P."/>
            <person name="Souciet J.L."/>
        </authorList>
    </citation>
    <scope>NUCLEOTIDE SEQUENCE [LARGE SCALE GENOMIC DNA]</scope>
    <source>
        <strain evidence="2">ATCC 36239 / CBS 767 / BCRC 21394 / JCM 1990 / NBRC 0083 / IGC 2968</strain>
    </source>
</reference>
<accession>Q6BUZ8</accession>
<protein>
    <submittedName>
        <fullName evidence="1">DEHA2C06578p</fullName>
    </submittedName>
</protein>
<dbReference type="RefSeq" id="XP_457971.2">
    <property type="nucleotide sequence ID" value="XM_457971.1"/>
</dbReference>
<dbReference type="KEGG" id="dha:DEHA2C06578g"/>
<evidence type="ECO:0000313" key="2">
    <source>
        <dbReference type="Proteomes" id="UP000000599"/>
    </source>
</evidence>
<gene>
    <name evidence="1" type="ordered locus">DEHA2C06578g</name>
</gene>
<evidence type="ECO:0000313" key="1">
    <source>
        <dbReference type="EMBL" id="CAG86029.2"/>
    </source>
</evidence>
<dbReference type="Proteomes" id="UP000000599">
    <property type="component" value="Chromosome C"/>
</dbReference>
<organism evidence="1 2">
    <name type="scientific">Debaryomyces hansenii (strain ATCC 36239 / CBS 767 / BCRC 21394 / JCM 1990 / NBRC 0083 / IGC 2968)</name>
    <name type="common">Yeast</name>
    <name type="synonym">Torulaspora hansenii</name>
    <dbReference type="NCBI Taxonomy" id="284592"/>
    <lineage>
        <taxon>Eukaryota</taxon>
        <taxon>Fungi</taxon>
        <taxon>Dikarya</taxon>
        <taxon>Ascomycota</taxon>
        <taxon>Saccharomycotina</taxon>
        <taxon>Pichiomycetes</taxon>
        <taxon>Debaryomycetaceae</taxon>
        <taxon>Debaryomyces</taxon>
    </lineage>
</organism>
<dbReference type="GeneID" id="2900000"/>
<name>Q6BUZ8_DEBHA</name>
<dbReference type="AlphaFoldDB" id="Q6BUZ8"/>
<proteinExistence type="predicted"/>
<dbReference type="VEuPathDB" id="FungiDB:DEHA2C06578g"/>
<dbReference type="HOGENOM" id="CLU_1156353_0_0_1"/>
<keyword evidence="2" id="KW-1185">Reference proteome</keyword>
<dbReference type="OrthoDB" id="4097722at2759"/>